<comment type="caution">
    <text evidence="1">The sequence shown here is derived from an EMBL/GenBank/DDBJ whole genome shotgun (WGS) entry which is preliminary data.</text>
</comment>
<dbReference type="RefSeq" id="WP_132771788.1">
    <property type="nucleotide sequence ID" value="NZ_JAOQNK010000001.1"/>
</dbReference>
<reference evidence="1 2" key="1">
    <citation type="submission" date="2024-04" db="EMBL/GenBank/DDBJ databases">
        <title>WGS of bacteria from Torrens River.</title>
        <authorList>
            <person name="Wyrsch E.R."/>
            <person name="Drigo B."/>
        </authorList>
    </citation>
    <scope>NUCLEOTIDE SEQUENCE [LARGE SCALE GENOMIC DNA]</scope>
    <source>
        <strain evidence="1 2">TWI391</strain>
    </source>
</reference>
<protein>
    <submittedName>
        <fullName evidence="1">Uncharacterized protein</fullName>
    </submittedName>
</protein>
<keyword evidence="2" id="KW-1185">Reference proteome</keyword>
<organism evidence="1 2">
    <name type="scientific">Sphingobacterium kitahiroshimense</name>
    <dbReference type="NCBI Taxonomy" id="470446"/>
    <lineage>
        <taxon>Bacteria</taxon>
        <taxon>Pseudomonadati</taxon>
        <taxon>Bacteroidota</taxon>
        <taxon>Sphingobacteriia</taxon>
        <taxon>Sphingobacteriales</taxon>
        <taxon>Sphingobacteriaceae</taxon>
        <taxon>Sphingobacterium</taxon>
    </lineage>
</organism>
<accession>A0ABV0BQS0</accession>
<evidence type="ECO:0000313" key="2">
    <source>
        <dbReference type="Proteomes" id="UP001409291"/>
    </source>
</evidence>
<proteinExistence type="predicted"/>
<evidence type="ECO:0000313" key="1">
    <source>
        <dbReference type="EMBL" id="MEN5377081.1"/>
    </source>
</evidence>
<gene>
    <name evidence="1" type="ORF">ABE541_07395</name>
</gene>
<name>A0ABV0BQS0_9SPHI</name>
<sequence>MTDSYHQIVERFCNALRKSFNSEILVSEKSPVFTVITGEELPFKIHLYGSNITKRVSEENQKIVHIDEDILFSKYAIILKRILAIALHQKKAYARNTVVARVDKKNTIAFLEENHLQGAMPGKYRYGLFLEGELVSLAVFSGGRKMPELNIENYRSFELIRFCNKLGYNVVGGISKLLKAFINDFNPQDIMTYTDKDWNQDSSLEKIGFVKKSELEPLKFWVNGISRVLIRDEDQYKNLQKEFPDGYLKENLGSLKLILSIK</sequence>
<dbReference type="EMBL" id="JBDJNQ010000003">
    <property type="protein sequence ID" value="MEN5377081.1"/>
    <property type="molecule type" value="Genomic_DNA"/>
</dbReference>
<dbReference type="Proteomes" id="UP001409291">
    <property type="component" value="Unassembled WGS sequence"/>
</dbReference>